<feature type="transmembrane region" description="Helical" evidence="5">
    <location>
        <begin position="649"/>
        <end position="669"/>
    </location>
</feature>
<dbReference type="PANTHER" id="PTHR43077">
    <property type="entry name" value="TRANSPORT PERMEASE YVFS-RELATED"/>
    <property type="match status" value="1"/>
</dbReference>
<protein>
    <submittedName>
        <fullName evidence="7">Putative membrane protein</fullName>
    </submittedName>
</protein>
<dbReference type="Gene3D" id="1.10.287.950">
    <property type="entry name" value="Methyl-accepting chemotaxis protein"/>
    <property type="match status" value="1"/>
</dbReference>
<keyword evidence="8" id="KW-1185">Reference proteome</keyword>
<evidence type="ECO:0000256" key="3">
    <source>
        <dbReference type="ARBA" id="ARBA00022989"/>
    </source>
</evidence>
<proteinExistence type="predicted"/>
<dbReference type="STRING" id="1505725.GA0061074_10953"/>
<dbReference type="Pfam" id="PF12051">
    <property type="entry name" value="DUF3533"/>
    <property type="match status" value="1"/>
</dbReference>
<dbReference type="EMBL" id="FMAO01000009">
    <property type="protein sequence ID" value="SCC03466.1"/>
    <property type="molecule type" value="Genomic_DNA"/>
</dbReference>
<evidence type="ECO:0000256" key="4">
    <source>
        <dbReference type="ARBA" id="ARBA00023136"/>
    </source>
</evidence>
<feature type="domain" description="DUF3533" evidence="6">
    <location>
        <begin position="22"/>
        <end position="183"/>
    </location>
</feature>
<dbReference type="NCBIfam" id="TIGR03061">
    <property type="entry name" value="pip_yhgE_Nterm"/>
    <property type="match status" value="1"/>
</dbReference>
<evidence type="ECO:0000256" key="1">
    <source>
        <dbReference type="ARBA" id="ARBA00004141"/>
    </source>
</evidence>
<dbReference type="SUPFAM" id="SSF58104">
    <property type="entry name" value="Methyl-accepting chemotaxis protein (MCP) signaling domain"/>
    <property type="match status" value="1"/>
</dbReference>
<dbReference type="InterPro" id="IPR023908">
    <property type="entry name" value="xxxLxxG_rpt"/>
</dbReference>
<dbReference type="InterPro" id="IPR051328">
    <property type="entry name" value="T7SS_ABC-Transporter"/>
</dbReference>
<name>A0A1C4B9E4_9LACO</name>
<dbReference type="NCBIfam" id="TIGR03057">
    <property type="entry name" value="xxxLxxG_by_4"/>
    <property type="match status" value="7"/>
</dbReference>
<dbReference type="Gene3D" id="6.10.140.920">
    <property type="match status" value="1"/>
</dbReference>
<dbReference type="GO" id="GO:0140359">
    <property type="term" value="F:ABC-type transporter activity"/>
    <property type="evidence" value="ECO:0007669"/>
    <property type="project" value="InterPro"/>
</dbReference>
<feature type="transmembrane region" description="Helical" evidence="5">
    <location>
        <begin position="805"/>
        <end position="825"/>
    </location>
</feature>
<dbReference type="GO" id="GO:0016020">
    <property type="term" value="C:membrane"/>
    <property type="evidence" value="ECO:0007669"/>
    <property type="project" value="UniProtKB-SubCell"/>
</dbReference>
<dbReference type="Gene3D" id="3.40.1710.10">
    <property type="entry name" value="abc type-2 transporter like domain"/>
    <property type="match status" value="1"/>
</dbReference>
<evidence type="ECO:0000313" key="8">
    <source>
        <dbReference type="Proteomes" id="UP000199268"/>
    </source>
</evidence>
<dbReference type="Proteomes" id="UP000199268">
    <property type="component" value="Unassembled WGS sequence"/>
</dbReference>
<keyword evidence="4 5" id="KW-0472">Membrane</keyword>
<dbReference type="NCBIfam" id="TIGR03062">
    <property type="entry name" value="pip_yhgE_Cterm"/>
    <property type="match status" value="1"/>
</dbReference>
<evidence type="ECO:0000256" key="5">
    <source>
        <dbReference type="SAM" id="Phobius"/>
    </source>
</evidence>
<dbReference type="InterPro" id="IPR017500">
    <property type="entry name" value="Phage_infect_YhgE_N"/>
</dbReference>
<dbReference type="InterPro" id="IPR022703">
    <property type="entry name" value="DUF3533"/>
</dbReference>
<dbReference type="OrthoDB" id="9811483at2"/>
<dbReference type="AlphaFoldDB" id="A0A1C4B9E4"/>
<evidence type="ECO:0000259" key="6">
    <source>
        <dbReference type="Pfam" id="PF12051"/>
    </source>
</evidence>
<dbReference type="RefSeq" id="WP_092463127.1">
    <property type="nucleotide sequence ID" value="NZ_BJEE01000008.1"/>
</dbReference>
<evidence type="ECO:0000256" key="2">
    <source>
        <dbReference type="ARBA" id="ARBA00022692"/>
    </source>
</evidence>
<keyword evidence="3 5" id="KW-1133">Transmembrane helix</keyword>
<accession>A0A1C4B9E4</accession>
<dbReference type="InterPro" id="IPR017501">
    <property type="entry name" value="Phage_infect_YhgE_C"/>
</dbReference>
<feature type="transmembrane region" description="Helical" evidence="5">
    <location>
        <begin position="749"/>
        <end position="768"/>
    </location>
</feature>
<sequence length="840" mass="89089">MLKSEWQWLKAHKFYMLVLFVLLFVPSIYAVTFLGSLWNPYGEVSKLPVAVVNKDQSVTYAGKKLTVGHDLKTELQKSDAMNFKFPSASAAEKGLDDGKYYTVITIPKNFSRNATTLLDKQPKQMKLQYETSSGHSFIAGKLSESGAERIGTQISGKVTKIYTKTLFKEMQKAGKGMDEAGAANKKLADGANTLKDGSDQVTTNLNKLAASSLTFQDGAKTLTQGVGQYTSAVSQASTGSKQLASGLNQMNQQAPTLINGIGQLQQGTKQYTAAVGQAAQGSQTLSTGLNQLNQQVPTLQTGVTKLNDGLAKLNKQMVDNDVKGNLAKVQKELTSLSSVIDDTQAALPNDQTINSQFSTLQSDLKALEQANAADQGTLTNNVNAAMNDAGIDLTAEQKQKFVQSLASKQSNTQTAKVLATMTQHATALQGSVGQLVQAVQKNQGTLTSLNKTLQNTDVKTINTQLTALQQVPDAVAQLSSGSQQLNDKLPTLKSAVNTLATGGQTLNTGLQTLQGKSATLNTSVATLQSGAQTLSGGVGQLASGATQLNGGLQTLNGMSGQLNSGASQLSGGAGQISDGSGKLASAAQQMGPALSKMNTGNQTLAAKLADAGKQAGQLKSTKGTLKQMATPAKLAHTEKDKVPNNGTGMIPYMFSVGMFVGMMALNLMLDMVTPRTKISSLGAWFGSKMFILFGLATLAPMVLYALSDWVLGMDPINPGKTFLVMLLTSYMDAALVTAIYMWFGRAGAFVSMVLLVVQLSVAAGTYPIELSNKFYEWLHPLVPMSYSVNGLRETIMIGGPINTELTVIISVGIVSLLAMFIYFVIRRRSFTTMDDPVMNA</sequence>
<feature type="transmembrane region" description="Helical" evidence="5">
    <location>
        <begin position="722"/>
        <end position="742"/>
    </location>
</feature>
<evidence type="ECO:0000313" key="7">
    <source>
        <dbReference type="EMBL" id="SCC03466.1"/>
    </source>
</evidence>
<organism evidence="7 8">
    <name type="scientific">Weissella bombi</name>
    <dbReference type="NCBI Taxonomy" id="1505725"/>
    <lineage>
        <taxon>Bacteria</taxon>
        <taxon>Bacillati</taxon>
        <taxon>Bacillota</taxon>
        <taxon>Bacilli</taxon>
        <taxon>Lactobacillales</taxon>
        <taxon>Lactobacillaceae</taxon>
        <taxon>Weissella</taxon>
    </lineage>
</organism>
<dbReference type="PANTHER" id="PTHR43077:SF5">
    <property type="entry name" value="PHAGE INFECTION PROTEIN"/>
    <property type="match status" value="1"/>
</dbReference>
<feature type="transmembrane region" description="Helical" evidence="5">
    <location>
        <begin position="690"/>
        <end position="710"/>
    </location>
</feature>
<reference evidence="8" key="1">
    <citation type="submission" date="2016-08" db="EMBL/GenBank/DDBJ databases">
        <authorList>
            <person name="Varghese N."/>
            <person name="Submissions Spin"/>
        </authorList>
    </citation>
    <scope>NUCLEOTIDE SEQUENCE [LARGE SCALE GENOMIC DNA]</scope>
    <source>
        <strain evidence="8">R-53094</strain>
    </source>
</reference>
<comment type="subcellular location">
    <subcellularLocation>
        <location evidence="1">Membrane</location>
        <topology evidence="1">Multi-pass membrane protein</topology>
    </subcellularLocation>
</comment>
<gene>
    <name evidence="7" type="ORF">GA0061074_10953</name>
</gene>
<keyword evidence="2 5" id="KW-0812">Transmembrane</keyword>